<keyword evidence="3 7" id="KW-0812">Transmembrane</keyword>
<keyword evidence="4 7" id="KW-1133">Transmembrane helix</keyword>
<feature type="transmembrane region" description="Helical" evidence="7">
    <location>
        <begin position="318"/>
        <end position="341"/>
    </location>
</feature>
<evidence type="ECO:0000313" key="9">
    <source>
        <dbReference type="Proteomes" id="UP000626092"/>
    </source>
</evidence>
<dbReference type="Pfam" id="PF03073">
    <property type="entry name" value="TspO_MBR"/>
    <property type="match status" value="2"/>
</dbReference>
<reference evidence="8" key="1">
    <citation type="submission" date="2019-11" db="EMBL/GenBank/DDBJ databases">
        <authorList>
            <person name="Liu Y."/>
            <person name="Hou J."/>
            <person name="Li T.-Q."/>
            <person name="Guan C.-H."/>
            <person name="Wu X."/>
            <person name="Wu H.-Z."/>
            <person name="Ling F."/>
            <person name="Zhang R."/>
            <person name="Shi X.-G."/>
            <person name="Ren J.-P."/>
            <person name="Chen E.-F."/>
            <person name="Sun J.-M."/>
        </authorList>
    </citation>
    <scope>NUCLEOTIDE SEQUENCE</scope>
    <source>
        <strain evidence="8">Adult_tree_wgs_1</strain>
        <tissue evidence="8">Leaves</tissue>
    </source>
</reference>
<feature type="transmembrane region" description="Helical" evidence="7">
    <location>
        <begin position="198"/>
        <end position="222"/>
    </location>
</feature>
<organism evidence="8 9">
    <name type="scientific">Rhododendron simsii</name>
    <name type="common">Sims's rhododendron</name>
    <dbReference type="NCBI Taxonomy" id="118357"/>
    <lineage>
        <taxon>Eukaryota</taxon>
        <taxon>Viridiplantae</taxon>
        <taxon>Streptophyta</taxon>
        <taxon>Embryophyta</taxon>
        <taxon>Tracheophyta</taxon>
        <taxon>Spermatophyta</taxon>
        <taxon>Magnoliopsida</taxon>
        <taxon>eudicotyledons</taxon>
        <taxon>Gunneridae</taxon>
        <taxon>Pentapetalae</taxon>
        <taxon>asterids</taxon>
        <taxon>Ericales</taxon>
        <taxon>Ericaceae</taxon>
        <taxon>Ericoideae</taxon>
        <taxon>Rhodoreae</taxon>
        <taxon>Rhododendron</taxon>
    </lineage>
</organism>
<evidence type="ECO:0000256" key="1">
    <source>
        <dbReference type="ARBA" id="ARBA00004141"/>
    </source>
</evidence>
<dbReference type="AlphaFoldDB" id="A0A834HHX3"/>
<dbReference type="InterPro" id="IPR004307">
    <property type="entry name" value="TspO_MBR"/>
</dbReference>
<comment type="subcellular location">
    <subcellularLocation>
        <location evidence="1">Membrane</location>
        <topology evidence="1">Multi-pass membrane protein</topology>
    </subcellularLocation>
</comment>
<evidence type="ECO:0000256" key="3">
    <source>
        <dbReference type="ARBA" id="ARBA00022692"/>
    </source>
</evidence>
<dbReference type="OrthoDB" id="8841220at2759"/>
<feature type="transmembrane region" description="Helical" evidence="7">
    <location>
        <begin position="267"/>
        <end position="285"/>
    </location>
</feature>
<sequence>MATARRGLRSLAIAMVLPLSLHLAAVVFLHVASAKHPTWFRSLALEAVFVGLPALMGFCAWLFWVDGGFHRRPTALAFFLSYLALSLAWDPIVFGLGAPWVGLIVSWAMLGALTACRMIFKEVNPIAGDLVAASMIWALRVMEPETENIRQRGARGEPTVDEPKTNENYENSTKISEDQSGSKTKGRRPRRMATARRGLRSLAIAMVLPLSLHLAAVVFLHVASAKHPTWFRSLALEAVFVGLPALMGFCAWLFWVDGGFHRRPTALAFFLSYLALSLAWDPIVFGLGSPWVGLIVSWAMLGALTACRMIFKEVNPIAGNLVAASMIWAVFVICLNLKLLLW</sequence>
<evidence type="ECO:0000256" key="5">
    <source>
        <dbReference type="ARBA" id="ARBA00023136"/>
    </source>
</evidence>
<accession>A0A834HHX3</accession>
<comment type="similarity">
    <text evidence="2">Belongs to the TspO/BZRP family.</text>
</comment>
<evidence type="ECO:0000313" key="8">
    <source>
        <dbReference type="EMBL" id="KAF7154504.1"/>
    </source>
</evidence>
<dbReference type="CDD" id="cd15904">
    <property type="entry name" value="TSPO_MBR"/>
    <property type="match status" value="2"/>
</dbReference>
<dbReference type="InterPro" id="IPR038330">
    <property type="entry name" value="TspO/MBR-related_sf"/>
</dbReference>
<dbReference type="Proteomes" id="UP000626092">
    <property type="component" value="Unassembled WGS sequence"/>
</dbReference>
<feature type="transmembrane region" description="Helical" evidence="7">
    <location>
        <begin position="76"/>
        <end position="94"/>
    </location>
</feature>
<dbReference type="PANTHER" id="PTHR10057">
    <property type="entry name" value="PERIPHERAL-TYPE BENZODIAZEPINE RECEPTOR"/>
    <property type="match status" value="1"/>
</dbReference>
<evidence type="ECO:0000256" key="2">
    <source>
        <dbReference type="ARBA" id="ARBA00007524"/>
    </source>
</evidence>
<proteinExistence type="inferred from homology"/>
<keyword evidence="9" id="KW-1185">Reference proteome</keyword>
<name>A0A834HHX3_RHOSS</name>
<gene>
    <name evidence="8" type="ORF">RHSIM_Rhsim01G0283900</name>
</gene>
<dbReference type="EMBL" id="WJXA01000001">
    <property type="protein sequence ID" value="KAF7154504.1"/>
    <property type="molecule type" value="Genomic_DNA"/>
</dbReference>
<evidence type="ECO:0000256" key="4">
    <source>
        <dbReference type="ARBA" id="ARBA00022989"/>
    </source>
</evidence>
<keyword evidence="5 7" id="KW-0472">Membrane</keyword>
<dbReference type="PANTHER" id="PTHR10057:SF0">
    <property type="entry name" value="TRANSLOCATOR PROTEIN"/>
    <property type="match status" value="1"/>
</dbReference>
<dbReference type="GO" id="GO:0033013">
    <property type="term" value="P:tetrapyrrole metabolic process"/>
    <property type="evidence" value="ECO:0007669"/>
    <property type="project" value="UniProtKB-ARBA"/>
</dbReference>
<dbReference type="GO" id="GO:0016020">
    <property type="term" value="C:membrane"/>
    <property type="evidence" value="ECO:0007669"/>
    <property type="project" value="UniProtKB-SubCell"/>
</dbReference>
<feature type="transmembrane region" description="Helical" evidence="7">
    <location>
        <begin position="100"/>
        <end position="120"/>
    </location>
</feature>
<feature type="transmembrane region" description="Helical" evidence="7">
    <location>
        <begin position="234"/>
        <end position="255"/>
    </location>
</feature>
<evidence type="ECO:0000256" key="7">
    <source>
        <dbReference type="SAM" id="Phobius"/>
    </source>
</evidence>
<dbReference type="Gene3D" id="1.20.1260.100">
    <property type="entry name" value="TspO/MBR protein"/>
    <property type="match status" value="2"/>
</dbReference>
<protein>
    <submittedName>
        <fullName evidence="8">Uncharacterized protein</fullName>
    </submittedName>
</protein>
<feature type="transmembrane region" description="Helical" evidence="7">
    <location>
        <begin position="44"/>
        <end position="64"/>
    </location>
</feature>
<evidence type="ECO:0000256" key="6">
    <source>
        <dbReference type="SAM" id="MobiDB-lite"/>
    </source>
</evidence>
<feature type="compositionally biased region" description="Polar residues" evidence="6">
    <location>
        <begin position="168"/>
        <end position="183"/>
    </location>
</feature>
<feature type="transmembrane region" description="Helical" evidence="7">
    <location>
        <begin position="291"/>
        <end position="311"/>
    </location>
</feature>
<feature type="region of interest" description="Disordered" evidence="6">
    <location>
        <begin position="148"/>
        <end position="192"/>
    </location>
</feature>
<comment type="caution">
    <text evidence="8">The sequence shown here is derived from an EMBL/GenBank/DDBJ whole genome shotgun (WGS) entry which is preliminary data.</text>
</comment>